<evidence type="ECO:0008006" key="5">
    <source>
        <dbReference type="Google" id="ProtNLM"/>
    </source>
</evidence>
<dbReference type="PANTHER" id="PTHR48258">
    <property type="entry name" value="DUF4218 DOMAIN-CONTAINING PROTEIN-RELATED"/>
    <property type="match status" value="1"/>
</dbReference>
<reference evidence="3" key="1">
    <citation type="submission" date="2015-04" db="UniProtKB">
        <authorList>
            <consortium name="EnsemblPlants"/>
        </authorList>
    </citation>
    <scope>IDENTIFICATION</scope>
</reference>
<dbReference type="OMA" id="VINDSIC"/>
<dbReference type="Pfam" id="PF13952">
    <property type="entry name" value="DUF4216"/>
    <property type="match status" value="1"/>
</dbReference>
<keyword evidence="4" id="KW-1185">Reference proteome</keyword>
<evidence type="ECO:0000313" key="4">
    <source>
        <dbReference type="Proteomes" id="UP000026962"/>
    </source>
</evidence>
<name>A0A0E0M2G3_ORYPU</name>
<feature type="domain" description="DUF4218" evidence="2">
    <location>
        <begin position="60"/>
        <end position="172"/>
    </location>
</feature>
<proteinExistence type="predicted"/>
<dbReference type="InterPro" id="IPR025452">
    <property type="entry name" value="DUF4218"/>
</dbReference>
<dbReference type="InterPro" id="IPR025312">
    <property type="entry name" value="DUF4216"/>
</dbReference>
<dbReference type="Gramene" id="OPUNC09G12410.1">
    <property type="protein sequence ID" value="OPUNC09G12410.1"/>
    <property type="gene ID" value="OPUNC09G12410"/>
</dbReference>
<feature type="domain" description="DUF4216" evidence="1">
    <location>
        <begin position="344"/>
        <end position="419"/>
    </location>
</feature>
<sequence length="492" mass="56761">MGMRKIYTIAFVLMRKKLVGLKSHDNHILLQHLLPLAIRRILPERVCAALIRVSNFFKQIYSPVIRIGDMQKLEAEIAETLSILETIFLPSFFDIMVHLTVHLPAQLCLGGPVLYRNMYPVERFLMRLKGYVRTRSHPEGSIAENYIFDESLTFCSQYLNGCETRYTRKARNDDGTTNINSGINPYFSKNVGQGLVGKSAVTLDYQAWVQAHKYIVLNYDHIEPFIDKHLKYLSTNCRNQREIDRLHHETFHDWFRLHVAELTMSSEQVSNEVQILAKGPLLFARKYNSYSINGYNFHTKAYDEGRSVQSSGVAIMAEISCYVGNSESPVIRKKTYYGIITEIIELDYFRKGNIVLFKCDWVDNRVEDKWVKVDKFGIVNVNFKHLFNTGEKLADEPFILASQAIQVYYVKDPLEKDWFSVRQSRPQNCYDLAEGENEQLENSSELTSSYVNLGNNANFGVIEDGSHFRKDLGGSIVDLSEKGKRNAKRRRK</sequence>
<reference evidence="3" key="2">
    <citation type="submission" date="2018-05" db="EMBL/GenBank/DDBJ databases">
        <title>OpunRS2 (Oryza punctata Reference Sequence Version 2).</title>
        <authorList>
            <person name="Zhang J."/>
            <person name="Kudrna D."/>
            <person name="Lee S."/>
            <person name="Talag J."/>
            <person name="Welchert J."/>
            <person name="Wing R.A."/>
        </authorList>
    </citation>
    <scope>NUCLEOTIDE SEQUENCE [LARGE SCALE GENOMIC DNA]</scope>
</reference>
<dbReference type="EnsemblPlants" id="OPUNC09G12410.1">
    <property type="protein sequence ID" value="OPUNC09G12410.1"/>
    <property type="gene ID" value="OPUNC09G12410"/>
</dbReference>
<protein>
    <recommendedName>
        <fullName evidence="5">DUF4218 domain-containing protein</fullName>
    </recommendedName>
</protein>
<dbReference type="HOGENOM" id="CLU_012006_3_3_1"/>
<dbReference type="AlphaFoldDB" id="A0A0E0M2G3"/>
<dbReference type="Pfam" id="PF13960">
    <property type="entry name" value="DUF4218"/>
    <property type="match status" value="1"/>
</dbReference>
<accession>A0A0E0M2G3</accession>
<evidence type="ECO:0000259" key="1">
    <source>
        <dbReference type="Pfam" id="PF13952"/>
    </source>
</evidence>
<organism evidence="3">
    <name type="scientific">Oryza punctata</name>
    <name type="common">Red rice</name>
    <dbReference type="NCBI Taxonomy" id="4537"/>
    <lineage>
        <taxon>Eukaryota</taxon>
        <taxon>Viridiplantae</taxon>
        <taxon>Streptophyta</taxon>
        <taxon>Embryophyta</taxon>
        <taxon>Tracheophyta</taxon>
        <taxon>Spermatophyta</taxon>
        <taxon>Magnoliopsida</taxon>
        <taxon>Liliopsida</taxon>
        <taxon>Poales</taxon>
        <taxon>Poaceae</taxon>
        <taxon>BOP clade</taxon>
        <taxon>Oryzoideae</taxon>
        <taxon>Oryzeae</taxon>
        <taxon>Oryzinae</taxon>
        <taxon>Oryza</taxon>
    </lineage>
</organism>
<dbReference type="Proteomes" id="UP000026962">
    <property type="component" value="Chromosome 9"/>
</dbReference>
<evidence type="ECO:0000259" key="2">
    <source>
        <dbReference type="Pfam" id="PF13960"/>
    </source>
</evidence>
<evidence type="ECO:0000313" key="3">
    <source>
        <dbReference type="EnsemblPlants" id="OPUNC09G12410.1"/>
    </source>
</evidence>